<comment type="caution">
    <text evidence="2">The sequence shown here is derived from an EMBL/GenBank/DDBJ whole genome shotgun (WGS) entry which is preliminary data.</text>
</comment>
<dbReference type="PANTHER" id="PTHR36434:SF1">
    <property type="entry name" value="MEMBRANE PROTEASE YUGP-RELATED"/>
    <property type="match status" value="1"/>
</dbReference>
<evidence type="ECO:0000313" key="3">
    <source>
        <dbReference type="Proteomes" id="UP000093514"/>
    </source>
</evidence>
<dbReference type="PANTHER" id="PTHR36434">
    <property type="entry name" value="MEMBRANE PROTEASE YUGP-RELATED"/>
    <property type="match status" value="1"/>
</dbReference>
<reference evidence="3" key="1">
    <citation type="submission" date="2016-07" db="EMBL/GenBank/DDBJ databases">
        <authorList>
            <person name="Florea S."/>
            <person name="Webb J.S."/>
            <person name="Jaromczyk J."/>
            <person name="Schardl C.L."/>
        </authorList>
    </citation>
    <scope>NUCLEOTIDE SEQUENCE [LARGE SCALE GENOMIC DNA]</scope>
    <source>
        <strain evidence="3">Z6</strain>
    </source>
</reference>
<dbReference type="Pfam" id="PF04298">
    <property type="entry name" value="Zn_peptidase_2"/>
    <property type="match status" value="1"/>
</dbReference>
<organism evidence="2 3">
    <name type="scientific">Orenia metallireducens</name>
    <dbReference type="NCBI Taxonomy" id="1413210"/>
    <lineage>
        <taxon>Bacteria</taxon>
        <taxon>Bacillati</taxon>
        <taxon>Bacillota</taxon>
        <taxon>Clostridia</taxon>
        <taxon>Halanaerobiales</taxon>
        <taxon>Halobacteroidaceae</taxon>
        <taxon>Orenia</taxon>
    </lineage>
</organism>
<keyword evidence="3" id="KW-1185">Reference proteome</keyword>
<keyword evidence="1" id="KW-0812">Transmembrane</keyword>
<feature type="transmembrane region" description="Helical" evidence="1">
    <location>
        <begin position="135"/>
        <end position="162"/>
    </location>
</feature>
<dbReference type="AlphaFoldDB" id="A0A1C0AC33"/>
<name>A0A1C0AC33_9FIRM</name>
<protein>
    <submittedName>
        <fullName evidence="2">Peptidase</fullName>
    </submittedName>
</protein>
<proteinExistence type="predicted"/>
<feature type="transmembrane region" description="Helical" evidence="1">
    <location>
        <begin position="203"/>
        <end position="222"/>
    </location>
</feature>
<evidence type="ECO:0000313" key="2">
    <source>
        <dbReference type="EMBL" id="OCL27934.1"/>
    </source>
</evidence>
<keyword evidence="1" id="KW-1133">Transmembrane helix</keyword>
<evidence type="ECO:0000256" key="1">
    <source>
        <dbReference type="SAM" id="Phobius"/>
    </source>
</evidence>
<gene>
    <name evidence="2" type="ORF">U472_01660</name>
</gene>
<dbReference type="RefSeq" id="WP_068714875.1">
    <property type="nucleotide sequence ID" value="NZ_LWDV01000006.1"/>
</dbReference>
<feature type="transmembrane region" description="Helical" evidence="1">
    <location>
        <begin position="6"/>
        <end position="23"/>
    </location>
</feature>
<dbReference type="OrthoDB" id="9784298at2"/>
<accession>A0A1C0AC33</accession>
<dbReference type="EMBL" id="LWDV01000006">
    <property type="protein sequence ID" value="OCL27934.1"/>
    <property type="molecule type" value="Genomic_DNA"/>
</dbReference>
<keyword evidence="1" id="KW-0472">Membrane</keyword>
<reference evidence="2 3" key="2">
    <citation type="submission" date="2016-08" db="EMBL/GenBank/DDBJ databases">
        <title>Orenia metallireducens sp. nov. strain Z6, a Novel Metal-reducing Firmicute from the Deep Subsurface.</title>
        <authorList>
            <person name="Maxim B.I."/>
            <person name="Kenneth K."/>
            <person name="Flynn T.M."/>
            <person name="Oloughlin E.J."/>
            <person name="Locke R.A."/>
            <person name="Weber J.R."/>
            <person name="Egan S.M."/>
            <person name="Mackie R.I."/>
            <person name="Cann I.K."/>
        </authorList>
    </citation>
    <scope>NUCLEOTIDE SEQUENCE [LARGE SCALE GENOMIC DNA]</scope>
    <source>
        <strain evidence="2 3">Z6</strain>
    </source>
</reference>
<sequence>MPFFFFDPTMIIVLPAILLAFYAQMKIKSTFNKYLDVRAKSNMTGADVAYQLLRNEGIYDVSIERVSGELTDHYDPRSKTLRLSSNVYGSNSLAALGVAAHETGHAIQDNVDYAPLRFRHSLVPVANLGSQAGPFLAMIGLVFGSGFLLNLGLIFFAGAALFQVVTLPVEFNASSRALKLLEKHNYLDKQEISGAKKVLNAAALTYVAATLVAIGHLIRLLILSRMMDDD</sequence>
<dbReference type="InterPro" id="IPR007395">
    <property type="entry name" value="Zn_peptidase_2"/>
</dbReference>
<dbReference type="Proteomes" id="UP000093514">
    <property type="component" value="Unassembled WGS sequence"/>
</dbReference>